<dbReference type="SUPFAM" id="SSF55383">
    <property type="entry name" value="Copper amine oxidase, domain N"/>
    <property type="match status" value="1"/>
</dbReference>
<proteinExistence type="predicted"/>
<sequence length="377" mass="40792">MTRLHSGKKQSALLAAILAAVVGFTPTAEAASTTAQVAAQIKADYEQTNAKVKSDYEQFEAKAKSDYTQFEALLEADYRELKATIETDYRALQDQYGSNETDAYYGELYRSGLAMDLYYGEVYRSGHELDQYYGEVYRSGFPLDQYYGQVYRSGLAMDNYYGEVYRNGRTLDQYQDNGGSATAVKSKFTTIKATALTQIKSARTKAEASLLNKRTLALKVACAQKKATIKSISATRAELTGEGLALPSFGIDSVCAAYQPIALIVDGHEVALTQAPVVIDNTVYAPIKGVFTSIGGDVVWDSETKTAVATLGAQKATLKLGSTNAELDGKTVALTAPPRALNGSTMVPVRVLKEVFALSIVWDAKQRAVLVTTGDQA</sequence>
<dbReference type="RefSeq" id="WP_183599990.1">
    <property type="nucleotide sequence ID" value="NZ_JACHXK010000004.1"/>
</dbReference>
<dbReference type="AlphaFoldDB" id="A0A7W5AWP2"/>
<feature type="chain" id="PRO_5031314012" description="Copper amine oxidase-like N-terminal domain-containing protein" evidence="1">
    <location>
        <begin position="31"/>
        <end position="377"/>
    </location>
</feature>
<dbReference type="EMBL" id="JACHXK010000004">
    <property type="protein sequence ID" value="MBB3110194.1"/>
    <property type="molecule type" value="Genomic_DNA"/>
</dbReference>
<keyword evidence="4" id="KW-1185">Reference proteome</keyword>
<reference evidence="3 4" key="1">
    <citation type="submission" date="2020-08" db="EMBL/GenBank/DDBJ databases">
        <title>Genomic Encyclopedia of Type Strains, Phase III (KMG-III): the genomes of soil and plant-associated and newly described type strains.</title>
        <authorList>
            <person name="Whitman W."/>
        </authorList>
    </citation>
    <scope>NUCLEOTIDE SEQUENCE [LARGE SCALE GENOMIC DNA]</scope>
    <source>
        <strain evidence="3 4">CECT 5862</strain>
    </source>
</reference>
<accession>A0A7W5AWP2</accession>
<dbReference type="Pfam" id="PF07833">
    <property type="entry name" value="Cu_amine_oxidN1"/>
    <property type="match status" value="1"/>
</dbReference>
<dbReference type="Gene3D" id="3.30.457.10">
    <property type="entry name" value="Copper amine oxidase-like, N-terminal domain"/>
    <property type="match status" value="1"/>
</dbReference>
<evidence type="ECO:0000313" key="3">
    <source>
        <dbReference type="EMBL" id="MBB3110194.1"/>
    </source>
</evidence>
<organism evidence="3 4">
    <name type="scientific">Paenibacillus phyllosphaerae</name>
    <dbReference type="NCBI Taxonomy" id="274593"/>
    <lineage>
        <taxon>Bacteria</taxon>
        <taxon>Bacillati</taxon>
        <taxon>Bacillota</taxon>
        <taxon>Bacilli</taxon>
        <taxon>Bacillales</taxon>
        <taxon>Paenibacillaceae</taxon>
        <taxon>Paenibacillus</taxon>
    </lineage>
</organism>
<protein>
    <recommendedName>
        <fullName evidence="2">Copper amine oxidase-like N-terminal domain-containing protein</fullName>
    </recommendedName>
</protein>
<gene>
    <name evidence="3" type="ORF">FHS18_002261</name>
</gene>
<dbReference type="InterPro" id="IPR036582">
    <property type="entry name" value="Mao_N_sf"/>
</dbReference>
<evidence type="ECO:0000313" key="4">
    <source>
        <dbReference type="Proteomes" id="UP000570361"/>
    </source>
</evidence>
<evidence type="ECO:0000256" key="1">
    <source>
        <dbReference type="SAM" id="SignalP"/>
    </source>
</evidence>
<keyword evidence="1" id="KW-0732">Signal</keyword>
<name>A0A7W5AWP2_9BACL</name>
<comment type="caution">
    <text evidence="3">The sequence shown here is derived from an EMBL/GenBank/DDBJ whole genome shotgun (WGS) entry which is preliminary data.</text>
</comment>
<feature type="signal peptide" evidence="1">
    <location>
        <begin position="1"/>
        <end position="30"/>
    </location>
</feature>
<feature type="domain" description="Copper amine oxidase-like N-terminal" evidence="2">
    <location>
        <begin position="265"/>
        <end position="370"/>
    </location>
</feature>
<evidence type="ECO:0000259" key="2">
    <source>
        <dbReference type="Pfam" id="PF07833"/>
    </source>
</evidence>
<dbReference type="InterPro" id="IPR012854">
    <property type="entry name" value="Cu_amine_oxidase-like_N"/>
</dbReference>
<dbReference type="Proteomes" id="UP000570361">
    <property type="component" value="Unassembled WGS sequence"/>
</dbReference>